<keyword evidence="1" id="KW-1133">Transmembrane helix</keyword>
<dbReference type="AlphaFoldDB" id="A0A401G580"/>
<feature type="transmembrane region" description="Helical" evidence="1">
    <location>
        <begin position="133"/>
        <end position="154"/>
    </location>
</feature>
<gene>
    <name evidence="3" type="ORF">SCP_0101820</name>
</gene>
<dbReference type="GeneID" id="38774226"/>
<reference evidence="3 4" key="1">
    <citation type="journal article" date="2018" name="Sci. Rep.">
        <title>Genome sequence of the cauliflower mushroom Sparassis crispa (Hanabiratake) and its association with beneficial usage.</title>
        <authorList>
            <person name="Kiyama R."/>
            <person name="Furutani Y."/>
            <person name="Kawaguchi K."/>
            <person name="Nakanishi T."/>
        </authorList>
    </citation>
    <scope>NUCLEOTIDE SEQUENCE [LARGE SCALE GENOMIC DNA]</scope>
</reference>
<feature type="transmembrane region" description="Helical" evidence="1">
    <location>
        <begin position="69"/>
        <end position="89"/>
    </location>
</feature>
<feature type="transmembrane region" description="Helical" evidence="1">
    <location>
        <begin position="248"/>
        <end position="271"/>
    </location>
</feature>
<dbReference type="Proteomes" id="UP000287166">
    <property type="component" value="Unassembled WGS sequence"/>
</dbReference>
<dbReference type="Pfam" id="PF20151">
    <property type="entry name" value="DUF6533"/>
    <property type="match status" value="1"/>
</dbReference>
<organism evidence="3 4">
    <name type="scientific">Sparassis crispa</name>
    <dbReference type="NCBI Taxonomy" id="139825"/>
    <lineage>
        <taxon>Eukaryota</taxon>
        <taxon>Fungi</taxon>
        <taxon>Dikarya</taxon>
        <taxon>Basidiomycota</taxon>
        <taxon>Agaricomycotina</taxon>
        <taxon>Agaricomycetes</taxon>
        <taxon>Polyporales</taxon>
        <taxon>Sparassidaceae</taxon>
        <taxon>Sparassis</taxon>
    </lineage>
</organism>
<evidence type="ECO:0000259" key="2">
    <source>
        <dbReference type="Pfam" id="PF20151"/>
    </source>
</evidence>
<dbReference type="RefSeq" id="XP_027608222.1">
    <property type="nucleotide sequence ID" value="XM_027752421.1"/>
</dbReference>
<feature type="transmembrane region" description="Helical" evidence="1">
    <location>
        <begin position="101"/>
        <end position="121"/>
    </location>
</feature>
<sequence length="364" mass="40285">MADTISATIPNEIAALVPSLEGAQNTRYLALATFIAYSYDYFLTVDEEIEYFWKGDWDLTKILFITNRYFAPIVIILGLISLFAPGLSFELWVDCTGAIPATYILNIIGICIVQGIIVLRIWYIFSSRRTLRLLVVVAYVGCTVATAVVFASLWHQFAAIHIDIPGYNFLGCGAPPATDAWRMFLPNLIIHTILFIGTTIPALKPNGDGRRSPLMLRLIRDGGTFYIVVFIVALVSTIGALQHHHLEIMFPAIYSNALLGLISIATSHLMLSIRSLAANLSIDPNWLLNNAELSRVQWRKGAHDGELIVEIGPREEDEVELSDVTEKRGPTPTLYTSRVGTYDDLVPPKITFSTAGVSKGDLRV</sequence>
<evidence type="ECO:0000313" key="3">
    <source>
        <dbReference type="EMBL" id="GBE77309.1"/>
    </source>
</evidence>
<comment type="caution">
    <text evidence="3">The sequence shown here is derived from an EMBL/GenBank/DDBJ whole genome shotgun (WGS) entry which is preliminary data.</text>
</comment>
<name>A0A401G580_9APHY</name>
<dbReference type="EMBL" id="BFAD01000001">
    <property type="protein sequence ID" value="GBE77309.1"/>
    <property type="molecule type" value="Genomic_DNA"/>
</dbReference>
<dbReference type="InParanoid" id="A0A401G580"/>
<accession>A0A401G580</accession>
<feature type="transmembrane region" description="Helical" evidence="1">
    <location>
        <begin position="224"/>
        <end position="242"/>
    </location>
</feature>
<feature type="transmembrane region" description="Helical" evidence="1">
    <location>
        <begin position="184"/>
        <end position="203"/>
    </location>
</feature>
<dbReference type="OrthoDB" id="2679643at2759"/>
<evidence type="ECO:0000256" key="1">
    <source>
        <dbReference type="SAM" id="Phobius"/>
    </source>
</evidence>
<keyword evidence="4" id="KW-1185">Reference proteome</keyword>
<feature type="domain" description="DUF6533" evidence="2">
    <location>
        <begin position="28"/>
        <end position="73"/>
    </location>
</feature>
<dbReference type="InterPro" id="IPR045340">
    <property type="entry name" value="DUF6533"/>
</dbReference>
<evidence type="ECO:0000313" key="4">
    <source>
        <dbReference type="Proteomes" id="UP000287166"/>
    </source>
</evidence>
<keyword evidence="1" id="KW-0812">Transmembrane</keyword>
<proteinExistence type="predicted"/>
<protein>
    <recommendedName>
        <fullName evidence="2">DUF6533 domain-containing protein</fullName>
    </recommendedName>
</protein>
<keyword evidence="1" id="KW-0472">Membrane</keyword>